<evidence type="ECO:0000313" key="14">
    <source>
        <dbReference type="RefSeq" id="XP_013395046.1"/>
    </source>
</evidence>
<dbReference type="KEGG" id="lak:106162325"/>
<evidence type="ECO:0000256" key="1">
    <source>
        <dbReference type="ARBA" id="ARBA00004611"/>
    </source>
</evidence>
<dbReference type="GO" id="GO:0005929">
    <property type="term" value="C:cilium"/>
    <property type="evidence" value="ECO:0007669"/>
    <property type="project" value="TreeGrafter"/>
</dbReference>
<dbReference type="STRING" id="7574.A0A1S3I9V2"/>
<dbReference type="PANTHER" id="PTHR45973">
    <property type="entry name" value="PROTEIN PHOSPHATASE 1 REGULATORY SUBUNIT SDS22-RELATED"/>
    <property type="match status" value="1"/>
</dbReference>
<evidence type="ECO:0000313" key="12">
    <source>
        <dbReference type="Proteomes" id="UP000085678"/>
    </source>
</evidence>
<accession>A0A1S3I9V2</accession>
<dbReference type="GeneID" id="106162325"/>
<evidence type="ECO:0000256" key="3">
    <source>
        <dbReference type="ARBA" id="ARBA00022614"/>
    </source>
</evidence>
<evidence type="ECO:0000256" key="2">
    <source>
        <dbReference type="ARBA" id="ARBA00022490"/>
    </source>
</evidence>
<dbReference type="Proteomes" id="UP000085678">
    <property type="component" value="Unplaced"/>
</dbReference>
<name>A0A1S3I9V2_LINAN</name>
<dbReference type="InterPro" id="IPR025875">
    <property type="entry name" value="Leu-rich_rpt_4"/>
</dbReference>
<comment type="subcellular location">
    <subcellularLocation>
        <location evidence="1">Cytoplasm</location>
        <location evidence="1">Cytoskeleton</location>
        <location evidence="1">Flagellum axoneme</location>
    </subcellularLocation>
</comment>
<dbReference type="RefSeq" id="XP_013395045.1">
    <property type="nucleotide sequence ID" value="XM_013539591.1"/>
</dbReference>
<keyword evidence="2" id="KW-0963">Cytoplasm</keyword>
<evidence type="ECO:0000256" key="7">
    <source>
        <dbReference type="ARBA" id="ARBA00023069"/>
    </source>
</evidence>
<dbReference type="PANTHER" id="PTHR45973:SF12">
    <property type="entry name" value="DYNEIN REGULATORY COMPLEX SUBUNIT 3"/>
    <property type="match status" value="1"/>
</dbReference>
<evidence type="ECO:0000313" key="13">
    <source>
        <dbReference type="RefSeq" id="XP_013395045.1"/>
    </source>
</evidence>
<evidence type="ECO:0000313" key="15">
    <source>
        <dbReference type="RefSeq" id="XP_013401618.1"/>
    </source>
</evidence>
<sequence>MSRLYDTVEPSVIDDDMLHKAVEEQGPKEEAGRIAKAEGIDFADVKSLRLDFKNILKIDNLWCFDSLTKLQLDNNIIEKIEGLDTLTNLIWLDLSFNNIEAIEGLEKLTKLQDLTLYNNRISKIENMDCLPDLQVFSIGNNELDELENVIYLRRFKRLKTLNLNGNPFCKVCVQEENPEDGSEAVYTENQDYRPFIIAYLPSLDYLDYRLIDENTRAAANEKYHLAIEELTHNEEVENKKEEERQAKEKEHNLHKAAYVENMDGPALFHAMYTEDAEGQKLADMPGVDEMLVVYKEKYVATCHQIFEYGLQEHERRMEEVNQFWDCIEEAKRENKEMGMKQINQFMEYKKRLFQELTHLTDQQVLDNKITEYNKRLQELWDKLMGLELQLVDQLEEATKDFERNLSDLVSSFIENCQGHISALRDLENIHHEKLLEISIVTLEKVVKNELDEEIPEDLRLLFVDKDTIINAVSSSHDIHLLKIDNREDDIVTRINQWMSQLMTKIHEEEEVKRNRMRVSEINNLIDHLREEMDTLDLQLGYN</sequence>
<dbReference type="GeneID" id="106167382"/>
<reference evidence="13 14" key="1">
    <citation type="submission" date="2025-04" db="UniProtKB">
        <authorList>
            <consortium name="RefSeq"/>
        </authorList>
    </citation>
    <scope>IDENTIFICATION</scope>
    <source>
        <tissue evidence="13 14">Gonads</tissue>
    </source>
</reference>
<dbReference type="RefSeq" id="XP_013401618.1">
    <property type="nucleotide sequence ID" value="XM_013546164.1"/>
</dbReference>
<evidence type="ECO:0000256" key="11">
    <source>
        <dbReference type="ARBA" id="ARBA00040950"/>
    </source>
</evidence>
<dbReference type="InterPro" id="IPR032675">
    <property type="entry name" value="LRR_dom_sf"/>
</dbReference>
<keyword evidence="7" id="KW-0969">Cilium</keyword>
<dbReference type="SMART" id="SM00365">
    <property type="entry name" value="LRR_SD22"/>
    <property type="match status" value="3"/>
</dbReference>
<keyword evidence="5" id="KW-0282">Flagellum</keyword>
<dbReference type="SUPFAM" id="SSF52058">
    <property type="entry name" value="L domain-like"/>
    <property type="match status" value="1"/>
</dbReference>
<keyword evidence="8" id="KW-0206">Cytoskeleton</keyword>
<evidence type="ECO:0000256" key="5">
    <source>
        <dbReference type="ARBA" id="ARBA00022846"/>
    </source>
</evidence>
<proteinExistence type="inferred from homology"/>
<evidence type="ECO:0000256" key="10">
    <source>
        <dbReference type="ARBA" id="ARBA00038378"/>
    </source>
</evidence>
<keyword evidence="6" id="KW-0175">Coiled coil</keyword>
<dbReference type="Pfam" id="PF12799">
    <property type="entry name" value="LRR_4"/>
    <property type="match status" value="1"/>
</dbReference>
<gene>
    <name evidence="13 14" type="primary">LOC106162325</name>
    <name evidence="15 16" type="synonym">LOC106167382</name>
</gene>
<dbReference type="PROSITE" id="PS51450">
    <property type="entry name" value="LRR"/>
    <property type="match status" value="3"/>
</dbReference>
<evidence type="ECO:0000313" key="16">
    <source>
        <dbReference type="RefSeq" id="XP_013401619.1"/>
    </source>
</evidence>
<keyword evidence="3" id="KW-0433">Leucine-rich repeat</keyword>
<keyword evidence="4" id="KW-0677">Repeat</keyword>
<dbReference type="RefSeq" id="XP_013395046.1">
    <property type="nucleotide sequence ID" value="XM_013539592.1"/>
</dbReference>
<evidence type="ECO:0000256" key="6">
    <source>
        <dbReference type="ARBA" id="ARBA00023054"/>
    </source>
</evidence>
<evidence type="ECO:0000256" key="4">
    <source>
        <dbReference type="ARBA" id="ARBA00022737"/>
    </source>
</evidence>
<evidence type="ECO:0000256" key="8">
    <source>
        <dbReference type="ARBA" id="ARBA00023212"/>
    </source>
</evidence>
<dbReference type="AlphaFoldDB" id="A0A1S3I9V2"/>
<dbReference type="InterPro" id="IPR001611">
    <property type="entry name" value="Leu-rich_rpt"/>
</dbReference>
<comment type="similarity">
    <text evidence="10">Belongs to the DRC3 family.</text>
</comment>
<evidence type="ECO:0000256" key="9">
    <source>
        <dbReference type="ARBA" id="ARBA00023273"/>
    </source>
</evidence>
<keyword evidence="9" id="KW-0966">Cell projection</keyword>
<dbReference type="KEGG" id="lak:106167382"/>
<dbReference type="OrthoDB" id="27917at2759"/>
<dbReference type="InterPro" id="IPR050576">
    <property type="entry name" value="Cilia_flagella_integrity"/>
</dbReference>
<protein>
    <recommendedName>
        <fullName evidence="11">Dynein regulatory complex subunit 3</fullName>
    </recommendedName>
</protein>
<dbReference type="Gene3D" id="3.80.10.10">
    <property type="entry name" value="Ribonuclease Inhibitor"/>
    <property type="match status" value="1"/>
</dbReference>
<organism evidence="12 13">
    <name type="scientific">Lingula anatina</name>
    <name type="common">Brachiopod</name>
    <name type="synonym">Lingula unguis</name>
    <dbReference type="NCBI Taxonomy" id="7574"/>
    <lineage>
        <taxon>Eukaryota</taxon>
        <taxon>Metazoa</taxon>
        <taxon>Spiralia</taxon>
        <taxon>Lophotrochozoa</taxon>
        <taxon>Brachiopoda</taxon>
        <taxon>Linguliformea</taxon>
        <taxon>Lingulata</taxon>
        <taxon>Lingulida</taxon>
        <taxon>Linguloidea</taxon>
        <taxon>Lingulidae</taxon>
        <taxon>Lingula</taxon>
    </lineage>
</organism>
<dbReference type="RefSeq" id="XP_013401619.1">
    <property type="nucleotide sequence ID" value="XM_013546165.1"/>
</dbReference>
<keyword evidence="12" id="KW-1185">Reference proteome</keyword>